<dbReference type="Gene3D" id="3.90.79.10">
    <property type="entry name" value="Nucleoside Triphosphate Pyrophosphohydrolase"/>
    <property type="match status" value="1"/>
</dbReference>
<dbReference type="InterPro" id="IPR024195">
    <property type="entry name" value="NUDIX_hydrolase_YfcD_pred"/>
</dbReference>
<dbReference type="InterPro" id="IPR000086">
    <property type="entry name" value="NUDIX_hydrolase_dom"/>
</dbReference>
<evidence type="ECO:0000313" key="7">
    <source>
        <dbReference type="EMBL" id="PXF31922.1"/>
    </source>
</evidence>
<evidence type="ECO:0000256" key="2">
    <source>
        <dbReference type="ARBA" id="ARBA00005582"/>
    </source>
</evidence>
<dbReference type="PIRSF" id="PIRSF017340">
    <property type="entry name" value="Nudix_hydro"/>
    <property type="match status" value="1"/>
</dbReference>
<dbReference type="RefSeq" id="WP_110186749.1">
    <property type="nucleotide sequence ID" value="NZ_CP177354.1"/>
</dbReference>
<keyword evidence="8" id="KW-1185">Reference proteome</keyword>
<keyword evidence="4" id="KW-0378">Hydrolase</keyword>
<keyword evidence="5" id="KW-0460">Magnesium</keyword>
<dbReference type="NCBIfam" id="NF011922">
    <property type="entry name" value="PRK15393.1"/>
    <property type="match status" value="1"/>
</dbReference>
<dbReference type="PANTHER" id="PTHR10885:SF0">
    <property type="entry name" value="ISOPENTENYL-DIPHOSPHATE DELTA-ISOMERASE"/>
    <property type="match status" value="1"/>
</dbReference>
<gene>
    <name evidence="7" type="ORF">WH50_07420</name>
</gene>
<dbReference type="PROSITE" id="PS51462">
    <property type="entry name" value="NUDIX"/>
    <property type="match status" value="1"/>
</dbReference>
<evidence type="ECO:0000256" key="3">
    <source>
        <dbReference type="ARBA" id="ARBA00022723"/>
    </source>
</evidence>
<evidence type="ECO:0000256" key="4">
    <source>
        <dbReference type="ARBA" id="ARBA00022801"/>
    </source>
</evidence>
<comment type="caution">
    <text evidence="7">The sequence shown here is derived from an EMBL/GenBank/DDBJ whole genome shotgun (WGS) entry which is preliminary data.</text>
</comment>
<dbReference type="EMBL" id="LAPT01000029">
    <property type="protein sequence ID" value="PXF31922.1"/>
    <property type="molecule type" value="Genomic_DNA"/>
</dbReference>
<dbReference type="PROSITE" id="PS00893">
    <property type="entry name" value="NUDIX_BOX"/>
    <property type="match status" value="1"/>
</dbReference>
<evidence type="ECO:0000256" key="5">
    <source>
        <dbReference type="ARBA" id="ARBA00022842"/>
    </source>
</evidence>
<sequence>MSDELIMWVDRENTVIGSVSRARMRAEGLCHRAVYVLVFNSAGEICVHRRTMRKDFRPGWLELSAGGVVAADEEWRDAAQRELEEELGVKAVLTDHGMFFDEGDDYQVWGRVYSCMWDGELCLQPEEVEEAWFIPVANISTELMGPITETSMSAFRYWRSVQRNEKM</sequence>
<evidence type="ECO:0000259" key="6">
    <source>
        <dbReference type="PROSITE" id="PS51462"/>
    </source>
</evidence>
<dbReference type="InterPro" id="IPR020084">
    <property type="entry name" value="NUDIX_hydrolase_CS"/>
</dbReference>
<dbReference type="CDD" id="cd04697">
    <property type="entry name" value="NUDIX_Hydrolase"/>
    <property type="match status" value="1"/>
</dbReference>
<organism evidence="7 8">
    <name type="scientific">Pokkaliibacter plantistimulans</name>
    <dbReference type="NCBI Taxonomy" id="1635171"/>
    <lineage>
        <taxon>Bacteria</taxon>
        <taxon>Pseudomonadati</taxon>
        <taxon>Pseudomonadota</taxon>
        <taxon>Gammaproteobacteria</taxon>
        <taxon>Oceanospirillales</taxon>
        <taxon>Balneatrichaceae</taxon>
        <taxon>Pokkaliibacter</taxon>
    </lineage>
</organism>
<dbReference type="Proteomes" id="UP000248090">
    <property type="component" value="Unassembled WGS sequence"/>
</dbReference>
<feature type="domain" description="Nudix hydrolase" evidence="6">
    <location>
        <begin position="29"/>
        <end position="167"/>
    </location>
</feature>
<evidence type="ECO:0000256" key="1">
    <source>
        <dbReference type="ARBA" id="ARBA00001946"/>
    </source>
</evidence>
<proteinExistence type="inferred from homology"/>
<dbReference type="PANTHER" id="PTHR10885">
    <property type="entry name" value="ISOPENTENYL-DIPHOSPHATE DELTA-ISOMERASE"/>
    <property type="match status" value="1"/>
</dbReference>
<accession>A0ABX5M0A6</accession>
<evidence type="ECO:0000313" key="8">
    <source>
        <dbReference type="Proteomes" id="UP000248090"/>
    </source>
</evidence>
<dbReference type="InterPro" id="IPR015797">
    <property type="entry name" value="NUDIX_hydrolase-like_dom_sf"/>
</dbReference>
<comment type="similarity">
    <text evidence="2">Belongs to the Nudix hydrolase family.</text>
</comment>
<dbReference type="SUPFAM" id="SSF55811">
    <property type="entry name" value="Nudix"/>
    <property type="match status" value="1"/>
</dbReference>
<comment type="cofactor">
    <cofactor evidence="1">
        <name>Mg(2+)</name>
        <dbReference type="ChEBI" id="CHEBI:18420"/>
    </cofactor>
</comment>
<keyword evidence="3" id="KW-0479">Metal-binding</keyword>
<protein>
    <recommendedName>
        <fullName evidence="6">Nudix hydrolase domain-containing protein</fullName>
    </recommendedName>
</protein>
<dbReference type="Pfam" id="PF00293">
    <property type="entry name" value="NUDIX"/>
    <property type="match status" value="1"/>
</dbReference>
<name>A0ABX5M0A6_9GAMM</name>
<reference evidence="7 8" key="1">
    <citation type="submission" date="2015-03" db="EMBL/GenBank/DDBJ databases">
        <authorList>
            <person name="Krishnan R."/>
            <person name="Midha S."/>
            <person name="Patil P.B."/>
            <person name="Rameshkumar N."/>
        </authorList>
    </citation>
    <scope>NUCLEOTIDE SEQUENCE [LARGE SCALE GENOMIC DNA]</scope>
    <source>
        <strain evidence="7 8">L1E11</strain>
    </source>
</reference>